<dbReference type="RefSeq" id="WP_180567134.1">
    <property type="nucleotide sequence ID" value="NZ_JACCKB010000003.1"/>
</dbReference>
<evidence type="ECO:0000313" key="6">
    <source>
        <dbReference type="Proteomes" id="UP000569732"/>
    </source>
</evidence>
<organism evidence="5 6">
    <name type="scientific">Spartinivicinus marinus</name>
    <dbReference type="NCBI Taxonomy" id="2994442"/>
    <lineage>
        <taxon>Bacteria</taxon>
        <taxon>Pseudomonadati</taxon>
        <taxon>Pseudomonadota</taxon>
        <taxon>Gammaproteobacteria</taxon>
        <taxon>Oceanospirillales</taxon>
        <taxon>Zooshikellaceae</taxon>
        <taxon>Spartinivicinus</taxon>
    </lineage>
</organism>
<dbReference type="Proteomes" id="UP000569732">
    <property type="component" value="Unassembled WGS sequence"/>
</dbReference>
<dbReference type="PANTHER" id="PTHR35936:SF25">
    <property type="entry name" value="ABC TRANSPORTER SUBSTRATE-BINDING PROTEIN"/>
    <property type="match status" value="1"/>
</dbReference>
<dbReference type="SUPFAM" id="SSF53850">
    <property type="entry name" value="Periplasmic binding protein-like II"/>
    <property type="match status" value="1"/>
</dbReference>
<gene>
    <name evidence="5" type="ORF">H0A36_03745</name>
</gene>
<dbReference type="InterPro" id="IPR001638">
    <property type="entry name" value="Solute-binding_3/MltF_N"/>
</dbReference>
<proteinExistence type="inferred from homology"/>
<feature type="chain" id="PRO_5032835978" evidence="3">
    <location>
        <begin position="24"/>
        <end position="280"/>
    </location>
</feature>
<sequence length="280" mass="32461">MNSCHQILFLYALALFSLKTVSAAPIQVTILADDSYYPYSFVDKESGFLTGAYTKIVMRVIKDMSRYQVNLLPVPWKRGLKLLKEGKAFALYPPYLKRDVRPYIWPVSKPMLDEVTSVFCRKEILIEPRPKWPDDYIGLTIGNNHGFQIGGLRFWKLVKNGDIVVREYKNNHINLTKMLIAQEIDCYMNDRQAVLLSWHNLINQSKWKTAVTAMVEGTVISKEQGHLGFTNQDNGIYYYKQDFLKSFNTILEKIKRSGELSKLVNQYWNSLKEVSSRNLN</sequence>
<keyword evidence="6" id="KW-1185">Reference proteome</keyword>
<comment type="caution">
    <text evidence="5">The sequence shown here is derived from an EMBL/GenBank/DDBJ whole genome shotgun (WGS) entry which is preliminary data.</text>
</comment>
<keyword evidence="2 3" id="KW-0732">Signal</keyword>
<feature type="domain" description="Solute-binding protein family 3/N-terminal" evidence="4">
    <location>
        <begin position="29"/>
        <end position="268"/>
    </location>
</feature>
<dbReference type="Gene3D" id="3.40.190.10">
    <property type="entry name" value="Periplasmic binding protein-like II"/>
    <property type="match status" value="2"/>
</dbReference>
<dbReference type="AlphaFoldDB" id="A0A853HXM2"/>
<evidence type="ECO:0000256" key="3">
    <source>
        <dbReference type="SAM" id="SignalP"/>
    </source>
</evidence>
<feature type="signal peptide" evidence="3">
    <location>
        <begin position="1"/>
        <end position="23"/>
    </location>
</feature>
<evidence type="ECO:0000259" key="4">
    <source>
        <dbReference type="Pfam" id="PF00497"/>
    </source>
</evidence>
<dbReference type="EMBL" id="JACCKB010000003">
    <property type="protein sequence ID" value="NYZ65109.1"/>
    <property type="molecule type" value="Genomic_DNA"/>
</dbReference>
<evidence type="ECO:0000256" key="1">
    <source>
        <dbReference type="ARBA" id="ARBA00010333"/>
    </source>
</evidence>
<name>A0A853HXM2_9GAMM</name>
<evidence type="ECO:0000256" key="2">
    <source>
        <dbReference type="ARBA" id="ARBA00022729"/>
    </source>
</evidence>
<protein>
    <submittedName>
        <fullName evidence="5">ABC transporter substrate-binding protein</fullName>
    </submittedName>
</protein>
<evidence type="ECO:0000313" key="5">
    <source>
        <dbReference type="EMBL" id="NYZ65109.1"/>
    </source>
</evidence>
<dbReference type="PANTHER" id="PTHR35936">
    <property type="entry name" value="MEMBRANE-BOUND LYTIC MUREIN TRANSGLYCOSYLASE F"/>
    <property type="match status" value="1"/>
</dbReference>
<accession>A0A853HXM2</accession>
<dbReference type="Pfam" id="PF00497">
    <property type="entry name" value="SBP_bac_3"/>
    <property type="match status" value="1"/>
</dbReference>
<comment type="similarity">
    <text evidence="1">Belongs to the bacterial solute-binding protein 3 family.</text>
</comment>
<reference evidence="5 6" key="1">
    <citation type="submission" date="2020-07" db="EMBL/GenBank/DDBJ databases">
        <title>Endozoicomonas sp. nov., isolated from sediment.</title>
        <authorList>
            <person name="Gu T."/>
        </authorList>
    </citation>
    <scope>NUCLEOTIDE SEQUENCE [LARGE SCALE GENOMIC DNA]</scope>
    <source>
        <strain evidence="5 6">SM1973</strain>
    </source>
</reference>